<protein>
    <submittedName>
        <fullName evidence="5">Alpha/beta hydrolase</fullName>
    </submittedName>
</protein>
<evidence type="ECO:0000313" key="5">
    <source>
        <dbReference type="EMBL" id="CAH8244355.1"/>
    </source>
</evidence>
<dbReference type="InterPro" id="IPR029058">
    <property type="entry name" value="AB_hydrolase_fold"/>
</dbReference>
<proteinExistence type="inferred from homology"/>
<dbReference type="Proteomes" id="UP001154322">
    <property type="component" value="Unassembled WGS sequence"/>
</dbReference>
<dbReference type="PANTHER" id="PTHR48081:SF6">
    <property type="entry name" value="PEPTIDASE S9 PROLYL OLIGOPEPTIDASE CATALYTIC DOMAIN-CONTAINING PROTEIN"/>
    <property type="match status" value="1"/>
</dbReference>
<dbReference type="PROSITE" id="PS01174">
    <property type="entry name" value="LIPASE_GDXG_SER"/>
    <property type="match status" value="1"/>
</dbReference>
<dbReference type="SUPFAM" id="SSF53474">
    <property type="entry name" value="alpha/beta-Hydrolases"/>
    <property type="match status" value="1"/>
</dbReference>
<organism evidence="5 6">
    <name type="scientific">Paenibacillus melissococcoides</name>
    <dbReference type="NCBI Taxonomy" id="2912268"/>
    <lineage>
        <taxon>Bacteria</taxon>
        <taxon>Bacillati</taxon>
        <taxon>Bacillota</taxon>
        <taxon>Bacilli</taxon>
        <taxon>Bacillales</taxon>
        <taxon>Paenibacillaceae</taxon>
        <taxon>Paenibacillus</taxon>
    </lineage>
</organism>
<keyword evidence="2 5" id="KW-0378">Hydrolase</keyword>
<name>A0ABN8U433_9BACL</name>
<sequence>MAVKKQKTKGLVKKRMVVALLIVSVLILSGVSFWFFTPIPKAYLYGKALNEMTYAKSANYANALKAVEIVEDIDYNSKFRNGALDIIFPKNRTEETPVIFWTHGGGYVAGDKSGLTNYAVELAARGYTVVNINYALSPKAKYPTQVLQLGEAYQYIKENKEQYNVKLDKVYFAGDSAGANLAALFVNIQTSPEYAKLTNIDAVVDPSTIKGALLYCGPYDMVEIAKRTTKESPMYDFVRTVGWSHFGKKDFEESEDAKNAAVLNYVTENFPPAFITDGNTGSFEAQNKALVSALQSKGVPVDYLFFDINVTGELGHEYQLQIDTPAGQEAFNKTVEFLSKTR</sequence>
<dbReference type="GO" id="GO:0016787">
    <property type="term" value="F:hydrolase activity"/>
    <property type="evidence" value="ECO:0007669"/>
    <property type="project" value="UniProtKB-KW"/>
</dbReference>
<dbReference type="EMBL" id="CALYLO010000001">
    <property type="protein sequence ID" value="CAH8244355.1"/>
    <property type="molecule type" value="Genomic_DNA"/>
</dbReference>
<reference evidence="5" key="1">
    <citation type="submission" date="2022-06" db="EMBL/GenBank/DDBJ databases">
        <authorList>
            <person name="Dietemann V."/>
            <person name="Ory F."/>
            <person name="Dainat B."/>
            <person name="Oberhansli S."/>
        </authorList>
    </citation>
    <scope>NUCLEOTIDE SEQUENCE</scope>
    <source>
        <strain evidence="5">Ena-SAMPLE-TAB-26-04-2022-14:26:32:270-5432</strain>
    </source>
</reference>
<evidence type="ECO:0000313" key="6">
    <source>
        <dbReference type="Proteomes" id="UP001154322"/>
    </source>
</evidence>
<dbReference type="Pfam" id="PF20434">
    <property type="entry name" value="BD-FAE"/>
    <property type="match status" value="1"/>
</dbReference>
<dbReference type="Gene3D" id="3.40.50.1820">
    <property type="entry name" value="alpha/beta hydrolase"/>
    <property type="match status" value="1"/>
</dbReference>
<gene>
    <name evidence="5" type="ORF">WJ0W_001593</name>
</gene>
<accession>A0ABN8U433</accession>
<evidence type="ECO:0000256" key="2">
    <source>
        <dbReference type="ARBA" id="ARBA00022801"/>
    </source>
</evidence>
<dbReference type="InterPro" id="IPR049492">
    <property type="entry name" value="BD-FAE-like_dom"/>
</dbReference>
<dbReference type="InterPro" id="IPR033140">
    <property type="entry name" value="Lipase_GDXG_put_SER_AS"/>
</dbReference>
<dbReference type="InterPro" id="IPR050300">
    <property type="entry name" value="GDXG_lipolytic_enzyme"/>
</dbReference>
<feature type="domain" description="BD-FAE-like" evidence="4">
    <location>
        <begin position="84"/>
        <end position="280"/>
    </location>
</feature>
<comment type="caution">
    <text evidence="5">The sequence shown here is derived from an EMBL/GenBank/DDBJ whole genome shotgun (WGS) entry which is preliminary data.</text>
</comment>
<evidence type="ECO:0000256" key="3">
    <source>
        <dbReference type="PROSITE-ProRule" id="PRU10038"/>
    </source>
</evidence>
<evidence type="ECO:0000259" key="4">
    <source>
        <dbReference type="Pfam" id="PF20434"/>
    </source>
</evidence>
<dbReference type="RefSeq" id="WP_213426773.1">
    <property type="nucleotide sequence ID" value="NZ_AP031286.1"/>
</dbReference>
<keyword evidence="6" id="KW-1185">Reference proteome</keyword>
<dbReference type="PANTHER" id="PTHR48081">
    <property type="entry name" value="AB HYDROLASE SUPERFAMILY PROTEIN C4A8.06C"/>
    <property type="match status" value="1"/>
</dbReference>
<evidence type="ECO:0000256" key="1">
    <source>
        <dbReference type="ARBA" id="ARBA00010515"/>
    </source>
</evidence>
<comment type="similarity">
    <text evidence="1">Belongs to the 'GDXG' lipolytic enzyme family.</text>
</comment>
<feature type="active site" evidence="3">
    <location>
        <position position="176"/>
    </location>
</feature>